<name>A0ABU3C470_9GAMM</name>
<dbReference type="RefSeq" id="WP_311654252.1">
    <property type="nucleotide sequence ID" value="NZ_JAVRIB010000030.1"/>
</dbReference>
<dbReference type="InterPro" id="IPR003362">
    <property type="entry name" value="Bact_transf"/>
</dbReference>
<evidence type="ECO:0000256" key="2">
    <source>
        <dbReference type="SAM" id="Phobius"/>
    </source>
</evidence>
<dbReference type="PANTHER" id="PTHR30576">
    <property type="entry name" value="COLANIC BIOSYNTHESIS UDP-GLUCOSE LIPID CARRIER TRANSFERASE"/>
    <property type="match status" value="1"/>
</dbReference>
<keyword evidence="2" id="KW-0812">Transmembrane</keyword>
<comment type="caution">
    <text evidence="4">The sequence shown here is derived from an EMBL/GenBank/DDBJ whole genome shotgun (WGS) entry which is preliminary data.</text>
</comment>
<reference evidence="4 5" key="1">
    <citation type="submission" date="2023-09" db="EMBL/GenBank/DDBJ databases">
        <authorList>
            <person name="Rey-Velasco X."/>
        </authorList>
    </citation>
    <scope>NUCLEOTIDE SEQUENCE [LARGE SCALE GENOMIC DNA]</scope>
    <source>
        <strain evidence="4 5">W335</strain>
    </source>
</reference>
<proteinExistence type="inferred from homology"/>
<evidence type="ECO:0000313" key="4">
    <source>
        <dbReference type="EMBL" id="MDT0636358.1"/>
    </source>
</evidence>
<dbReference type="PANTHER" id="PTHR30576:SF8">
    <property type="entry name" value="UNDECAPRENYL-PHOSPHATE GALACTOSE PHOSPHOTRANSFERASE"/>
    <property type="match status" value="1"/>
</dbReference>
<keyword evidence="2" id="KW-0472">Membrane</keyword>
<dbReference type="GO" id="GO:0016740">
    <property type="term" value="F:transferase activity"/>
    <property type="evidence" value="ECO:0007669"/>
    <property type="project" value="UniProtKB-KW"/>
</dbReference>
<keyword evidence="5" id="KW-1185">Reference proteome</keyword>
<protein>
    <submittedName>
        <fullName evidence="4">Sugar transferase</fullName>
        <ecNumber evidence="4">2.7.8.-</ecNumber>
    </submittedName>
</protein>
<feature type="transmembrane region" description="Helical" evidence="2">
    <location>
        <begin position="6"/>
        <end position="26"/>
    </location>
</feature>
<sequence>MDVLGAFIALILLSPVILMIAIGLLARHGRPMLFAQIRPGLHGQPFRMLKFRTMNDERGADGELLPDADRLTRFGAFLRSTSLDELPELWNVLRGDMSLVGPRPLLMEYLPLYTPEQARRHEVRPGITGWAQVNGRNALSWEEKFALDVWYVDNQSFWLDLKILWLTLWRVLKRDGISAEGEATMPRFTGSDSGGSL</sequence>
<organism evidence="4 5">
    <name type="scientific">Spectribacter hydrogenoxidans</name>
    <dbReference type="NCBI Taxonomy" id="3075608"/>
    <lineage>
        <taxon>Bacteria</taxon>
        <taxon>Pseudomonadati</taxon>
        <taxon>Pseudomonadota</taxon>
        <taxon>Gammaproteobacteria</taxon>
        <taxon>Salinisphaerales</taxon>
        <taxon>Salinisphaeraceae</taxon>
        <taxon>Spectribacter</taxon>
    </lineage>
</organism>
<feature type="domain" description="Bacterial sugar transferase" evidence="3">
    <location>
        <begin position="1"/>
        <end position="173"/>
    </location>
</feature>
<gene>
    <name evidence="4" type="ORF">RM532_15525</name>
</gene>
<dbReference type="EMBL" id="JAVRIB010000030">
    <property type="protein sequence ID" value="MDT0636358.1"/>
    <property type="molecule type" value="Genomic_DNA"/>
</dbReference>
<evidence type="ECO:0000256" key="1">
    <source>
        <dbReference type="ARBA" id="ARBA00006464"/>
    </source>
</evidence>
<keyword evidence="2" id="KW-1133">Transmembrane helix</keyword>
<accession>A0ABU3C470</accession>
<evidence type="ECO:0000259" key="3">
    <source>
        <dbReference type="Pfam" id="PF02397"/>
    </source>
</evidence>
<dbReference type="EC" id="2.7.8.-" evidence="4"/>
<comment type="similarity">
    <text evidence="1">Belongs to the bacterial sugar transferase family.</text>
</comment>
<evidence type="ECO:0000313" key="5">
    <source>
        <dbReference type="Proteomes" id="UP001251857"/>
    </source>
</evidence>
<dbReference type="Proteomes" id="UP001251857">
    <property type="component" value="Unassembled WGS sequence"/>
</dbReference>
<dbReference type="Pfam" id="PF02397">
    <property type="entry name" value="Bac_transf"/>
    <property type="match status" value="1"/>
</dbReference>
<keyword evidence="4" id="KW-0808">Transferase</keyword>